<feature type="coiled-coil region" evidence="1">
    <location>
        <begin position="97"/>
        <end position="124"/>
    </location>
</feature>
<evidence type="ECO:0000256" key="2">
    <source>
        <dbReference type="SAM" id="MobiDB-lite"/>
    </source>
</evidence>
<keyword evidence="3" id="KW-0689">Ribosomal protein</keyword>
<organism evidence="3 4">
    <name type="scientific">Perkinsus chesapeaki</name>
    <name type="common">Clam parasite</name>
    <name type="synonym">Perkinsus andrewsi</name>
    <dbReference type="NCBI Taxonomy" id="330153"/>
    <lineage>
        <taxon>Eukaryota</taxon>
        <taxon>Sar</taxon>
        <taxon>Alveolata</taxon>
        <taxon>Perkinsozoa</taxon>
        <taxon>Perkinsea</taxon>
        <taxon>Perkinsida</taxon>
        <taxon>Perkinsidae</taxon>
        <taxon>Perkinsus</taxon>
    </lineage>
</organism>
<evidence type="ECO:0000256" key="1">
    <source>
        <dbReference type="SAM" id="Coils"/>
    </source>
</evidence>
<keyword evidence="1" id="KW-0175">Coiled coil</keyword>
<feature type="coiled-coil region" evidence="1">
    <location>
        <begin position="156"/>
        <end position="204"/>
    </location>
</feature>
<protein>
    <submittedName>
        <fullName evidence="3">54S ribosomal protein L2 mitochondrial</fullName>
    </submittedName>
</protein>
<reference evidence="3 4" key="1">
    <citation type="submission" date="2020-04" db="EMBL/GenBank/DDBJ databases">
        <title>Perkinsus chesapeaki whole genome sequence.</title>
        <authorList>
            <person name="Bogema D.R."/>
        </authorList>
    </citation>
    <scope>NUCLEOTIDE SEQUENCE [LARGE SCALE GENOMIC DNA]</scope>
    <source>
        <strain evidence="3">ATCC PRA-425</strain>
    </source>
</reference>
<accession>A0A7J6LPU7</accession>
<keyword evidence="4" id="KW-1185">Reference proteome</keyword>
<feature type="coiled-coil region" evidence="1">
    <location>
        <begin position="44"/>
        <end position="71"/>
    </location>
</feature>
<comment type="caution">
    <text evidence="3">The sequence shown here is derived from an EMBL/GenBank/DDBJ whole genome shotgun (WGS) entry which is preliminary data.</text>
</comment>
<name>A0A7J6LPU7_PERCH</name>
<keyword evidence="3" id="KW-0687">Ribonucleoprotein</keyword>
<evidence type="ECO:0000313" key="3">
    <source>
        <dbReference type="EMBL" id="KAF4661146.1"/>
    </source>
</evidence>
<feature type="region of interest" description="Disordered" evidence="2">
    <location>
        <begin position="305"/>
        <end position="347"/>
    </location>
</feature>
<dbReference type="Proteomes" id="UP000591131">
    <property type="component" value="Unassembled WGS sequence"/>
</dbReference>
<dbReference type="OrthoDB" id="438351at2759"/>
<dbReference type="AlphaFoldDB" id="A0A7J6LPU7"/>
<dbReference type="GO" id="GO:0005840">
    <property type="term" value="C:ribosome"/>
    <property type="evidence" value="ECO:0007669"/>
    <property type="project" value="UniProtKB-KW"/>
</dbReference>
<sequence>MEGPHRLSLSDTCRLQRSVEADKQALKSRIAYFKREEEKIWRNLDEVRRHAKKLEQGRASAMERRQSLRELERARKLREIENAKKALELKANLGITKEQHLRNKEEALATKKEATRRARKESAEIVRMKRVSEANDRAVKSKKAVAIQQASIEGKLQVKAEREKRLRKLREAAERKRLGILANAKAEEAELSALEEEEMRCLQRLQNSRMVSQSVLQDLEASLGQSSPLCSMLKSRTASALAAGNGLPWSPEFSTKSKFHSYSTRFGPPPRTVGRSEPAVYVNTTKGSLLSSQLAGSLPMVATAVESEDEGPPKIGGTPSKIGSRHQGSTHLLEEALPSYATQEAKG</sequence>
<gene>
    <name evidence="3" type="primary">MRPL2</name>
    <name evidence="3" type="ORF">FOL47_006803</name>
</gene>
<evidence type="ECO:0000313" key="4">
    <source>
        <dbReference type="Proteomes" id="UP000591131"/>
    </source>
</evidence>
<proteinExistence type="predicted"/>
<dbReference type="EMBL" id="JAAPAO010000389">
    <property type="protein sequence ID" value="KAF4661146.1"/>
    <property type="molecule type" value="Genomic_DNA"/>
</dbReference>